<dbReference type="KEGG" id="mro:MROS_1156"/>
<proteinExistence type="predicted"/>
<sequence length="142" mass="15788">MMPLLYGICPAQNLPNSIYAEVFGNAGGYSINYERIVFENLSVRAGFMFVSDASAFPALVNYRIYAGENYFSVGAGILSWHIYSNYKIMNDESLEGSGLMFTARINYTLVARNGLFLGISFTPFLYNGKIIPFGGFSFGKEF</sequence>
<reference evidence="1 2" key="1">
    <citation type="journal article" date="2013" name="PLoS ONE">
        <title>Genomic analysis of Melioribacter roseus, facultatively anaerobic organotrophic bacterium representing a novel deep lineage within Bacteriodetes/Chlorobi group.</title>
        <authorList>
            <person name="Kadnikov V.V."/>
            <person name="Mardanov A.V."/>
            <person name="Podosokorskaya O.A."/>
            <person name="Gavrilov S.N."/>
            <person name="Kublanov I.V."/>
            <person name="Beletsky A.V."/>
            <person name="Bonch-Osmolovskaya E.A."/>
            <person name="Ravin N.V."/>
        </authorList>
    </citation>
    <scope>NUCLEOTIDE SEQUENCE [LARGE SCALE GENOMIC DNA]</scope>
    <source>
        <strain evidence="2">JCM 17771 / P3M-2</strain>
    </source>
</reference>
<dbReference type="STRING" id="1191523.MROS_1156"/>
<dbReference type="HOGENOM" id="CLU_1813527_0_0_10"/>
<evidence type="ECO:0000313" key="2">
    <source>
        <dbReference type="Proteomes" id="UP000009011"/>
    </source>
</evidence>
<organism evidence="1 2">
    <name type="scientific">Melioribacter roseus (strain DSM 23840 / JCM 17771 / VKM B-2668 / P3M-2)</name>
    <dbReference type="NCBI Taxonomy" id="1191523"/>
    <lineage>
        <taxon>Bacteria</taxon>
        <taxon>Pseudomonadati</taxon>
        <taxon>Ignavibacteriota</taxon>
        <taxon>Ignavibacteria</taxon>
        <taxon>Ignavibacteriales</taxon>
        <taxon>Melioribacteraceae</taxon>
        <taxon>Melioribacter</taxon>
    </lineage>
</organism>
<dbReference type="OrthoDB" id="966005at2"/>
<protein>
    <submittedName>
        <fullName evidence="1">Uncharacterized protein</fullName>
    </submittedName>
</protein>
<dbReference type="EMBL" id="CP003557">
    <property type="protein sequence ID" value="AFN74394.1"/>
    <property type="molecule type" value="Genomic_DNA"/>
</dbReference>
<dbReference type="RefSeq" id="WP_014855830.1">
    <property type="nucleotide sequence ID" value="NC_018178.1"/>
</dbReference>
<dbReference type="AlphaFoldDB" id="I6ZQQ6"/>
<keyword evidence="2" id="KW-1185">Reference proteome</keyword>
<dbReference type="Proteomes" id="UP000009011">
    <property type="component" value="Chromosome"/>
</dbReference>
<accession>I6ZQQ6</accession>
<name>I6ZQQ6_MELRP</name>
<gene>
    <name evidence="1" type="ordered locus">MROS_1156</name>
</gene>
<evidence type="ECO:0000313" key="1">
    <source>
        <dbReference type="EMBL" id="AFN74394.1"/>
    </source>
</evidence>